<evidence type="ECO:0000256" key="7">
    <source>
        <dbReference type="ARBA" id="ARBA00022723"/>
    </source>
</evidence>
<organism evidence="16 17">
    <name type="scientific">Sphingomonas oligophenolica</name>
    <dbReference type="NCBI Taxonomy" id="301154"/>
    <lineage>
        <taxon>Bacteria</taxon>
        <taxon>Pseudomonadati</taxon>
        <taxon>Pseudomonadota</taxon>
        <taxon>Alphaproteobacteria</taxon>
        <taxon>Sphingomonadales</taxon>
        <taxon>Sphingomonadaceae</taxon>
        <taxon>Sphingomonas</taxon>
    </lineage>
</organism>
<evidence type="ECO:0000256" key="12">
    <source>
        <dbReference type="ARBA" id="ARBA00037975"/>
    </source>
</evidence>
<feature type="transmembrane region" description="Helical" evidence="14">
    <location>
        <begin position="200"/>
        <end position="219"/>
    </location>
</feature>
<feature type="transmembrane region" description="Helical" evidence="14">
    <location>
        <begin position="162"/>
        <end position="179"/>
    </location>
</feature>
<dbReference type="SUPFAM" id="SSF81342">
    <property type="entry name" value="Transmembrane di-heme cytochromes"/>
    <property type="match status" value="1"/>
</dbReference>
<proteinExistence type="inferred from homology"/>
<evidence type="ECO:0000256" key="3">
    <source>
        <dbReference type="ARBA" id="ARBA00022448"/>
    </source>
</evidence>
<dbReference type="InterPro" id="IPR007372">
    <property type="entry name" value="Lipid/polyisoprenoid-bd_YceI"/>
</dbReference>
<evidence type="ECO:0000256" key="2">
    <source>
        <dbReference type="ARBA" id="ARBA00004651"/>
    </source>
</evidence>
<keyword evidence="4" id="KW-1003">Cell membrane</keyword>
<feature type="domain" description="Lipid/polyisoprenoid-binding YceI-like" evidence="15">
    <location>
        <begin position="279"/>
        <end position="439"/>
    </location>
</feature>
<keyword evidence="9 14" id="KW-1133">Transmembrane helix</keyword>
<evidence type="ECO:0000259" key="15">
    <source>
        <dbReference type="SMART" id="SM00867"/>
    </source>
</evidence>
<comment type="subcellular location">
    <subcellularLocation>
        <location evidence="2">Cell membrane</location>
        <topology evidence="2">Multi-pass membrane protein</topology>
    </subcellularLocation>
</comment>
<protein>
    <submittedName>
        <fullName evidence="16">YceI family protein</fullName>
    </submittedName>
</protein>
<accession>A0ABU9Y5Q6</accession>
<evidence type="ECO:0000256" key="8">
    <source>
        <dbReference type="ARBA" id="ARBA00022982"/>
    </source>
</evidence>
<name>A0ABU9Y5Q6_9SPHN</name>
<evidence type="ECO:0000256" key="4">
    <source>
        <dbReference type="ARBA" id="ARBA00022475"/>
    </source>
</evidence>
<keyword evidence="8" id="KW-0249">Electron transport</keyword>
<evidence type="ECO:0000256" key="10">
    <source>
        <dbReference type="ARBA" id="ARBA00023004"/>
    </source>
</evidence>
<dbReference type="InterPro" id="IPR011577">
    <property type="entry name" value="Cyt_b561_bac/Ni-Hgenase"/>
</dbReference>
<evidence type="ECO:0000256" key="14">
    <source>
        <dbReference type="SAM" id="Phobius"/>
    </source>
</evidence>
<feature type="transmembrane region" description="Helical" evidence="14">
    <location>
        <begin position="95"/>
        <end position="118"/>
    </location>
</feature>
<evidence type="ECO:0000256" key="1">
    <source>
        <dbReference type="ARBA" id="ARBA00001970"/>
    </source>
</evidence>
<dbReference type="PANTHER" id="PTHR30529">
    <property type="entry name" value="CYTOCHROME B561"/>
    <property type="match status" value="1"/>
</dbReference>
<keyword evidence="3" id="KW-0813">Transport</keyword>
<feature type="region of interest" description="Disordered" evidence="13">
    <location>
        <begin position="240"/>
        <end position="267"/>
    </location>
</feature>
<keyword evidence="11 14" id="KW-0472">Membrane</keyword>
<dbReference type="Proteomes" id="UP001419910">
    <property type="component" value="Unassembled WGS sequence"/>
</dbReference>
<keyword evidence="17" id="KW-1185">Reference proteome</keyword>
<dbReference type="Pfam" id="PF04264">
    <property type="entry name" value="YceI"/>
    <property type="match status" value="1"/>
</dbReference>
<keyword evidence="5" id="KW-0349">Heme</keyword>
<keyword evidence="7" id="KW-0479">Metal-binding</keyword>
<dbReference type="EMBL" id="JBDIME010000014">
    <property type="protein sequence ID" value="MEN2791139.1"/>
    <property type="molecule type" value="Genomic_DNA"/>
</dbReference>
<evidence type="ECO:0000256" key="6">
    <source>
        <dbReference type="ARBA" id="ARBA00022692"/>
    </source>
</evidence>
<sequence>MNVLRDDAMPPVDASARYSRVAMLLHWLIAACFAFQIGLGWRMDAPRGPQTFAVYQLHKSVGITILLLTLARLAWRLTRPAPAFPATMSLLEKRLASIVHAGFYVLLLGLPLTGWLLVSSSKTAVPTFLYGLLPWPHVPGIAGLAPSTKALVNDASGFGHEALVYIAYLLLALHVAGALKHQFYERGGDLARMLPAPRRALGAAAIAVLILFAALVATGNQLRLAPIALAGSAAPPAAQAAPQVQAPPPAPIATPAAAPTPRAAATPSTEATAAATADSWTVRHAASTLGFHTRWSQGPVDGHFGKWSATIRFGPGALDASSVDVVIDMASAKTGVADTESALPEADWFAVSSHPTASFHATKFRHVAGNRYEALGRLELRGVSRPLKLPFTLTIAGDVATMAGTATIDRTVFGVGQGEWAATTDLPATVTVTVAIKADRKP</sequence>
<dbReference type="SMART" id="SM00867">
    <property type="entry name" value="YceI"/>
    <property type="match status" value="1"/>
</dbReference>
<dbReference type="InterPro" id="IPR052168">
    <property type="entry name" value="Cytochrome_b561_oxidase"/>
</dbReference>
<evidence type="ECO:0000256" key="11">
    <source>
        <dbReference type="ARBA" id="ARBA00023136"/>
    </source>
</evidence>
<gene>
    <name evidence="16" type="ORF">ABC974_16005</name>
</gene>
<comment type="similarity">
    <text evidence="12">Belongs to the cytochrome b561 family.</text>
</comment>
<dbReference type="Gene3D" id="2.40.128.110">
    <property type="entry name" value="Lipid/polyisoprenoid-binding, YceI-like"/>
    <property type="match status" value="1"/>
</dbReference>
<dbReference type="InterPro" id="IPR036761">
    <property type="entry name" value="TTHA0802/YceI-like_sf"/>
</dbReference>
<evidence type="ECO:0000313" key="17">
    <source>
        <dbReference type="Proteomes" id="UP001419910"/>
    </source>
</evidence>
<evidence type="ECO:0000256" key="5">
    <source>
        <dbReference type="ARBA" id="ARBA00022617"/>
    </source>
</evidence>
<reference evidence="16 17" key="1">
    <citation type="submission" date="2024-05" db="EMBL/GenBank/DDBJ databases">
        <authorList>
            <person name="Liu Q."/>
            <person name="Xin Y.-H."/>
        </authorList>
    </citation>
    <scope>NUCLEOTIDE SEQUENCE [LARGE SCALE GENOMIC DNA]</scope>
    <source>
        <strain evidence="16 17">CGMCC 1.10181</strain>
    </source>
</reference>
<dbReference type="Pfam" id="PF01292">
    <property type="entry name" value="Ni_hydr_CYTB"/>
    <property type="match status" value="1"/>
</dbReference>
<feature type="compositionally biased region" description="Low complexity" evidence="13">
    <location>
        <begin position="253"/>
        <end position="267"/>
    </location>
</feature>
<comment type="caution">
    <text evidence="16">The sequence shown here is derived from an EMBL/GenBank/DDBJ whole genome shotgun (WGS) entry which is preliminary data.</text>
</comment>
<keyword evidence="10" id="KW-0408">Iron</keyword>
<keyword evidence="6 14" id="KW-0812">Transmembrane</keyword>
<comment type="cofactor">
    <cofactor evidence="1">
        <name>heme b</name>
        <dbReference type="ChEBI" id="CHEBI:60344"/>
    </cofactor>
</comment>
<evidence type="ECO:0000313" key="16">
    <source>
        <dbReference type="EMBL" id="MEN2791139.1"/>
    </source>
</evidence>
<feature type="transmembrane region" description="Helical" evidence="14">
    <location>
        <begin position="21"/>
        <end position="41"/>
    </location>
</feature>
<dbReference type="SUPFAM" id="SSF101874">
    <property type="entry name" value="YceI-like"/>
    <property type="match status" value="1"/>
</dbReference>
<evidence type="ECO:0000256" key="9">
    <source>
        <dbReference type="ARBA" id="ARBA00022989"/>
    </source>
</evidence>
<dbReference type="PROSITE" id="PS51257">
    <property type="entry name" value="PROKAR_LIPOPROTEIN"/>
    <property type="match status" value="1"/>
</dbReference>
<evidence type="ECO:0000256" key="13">
    <source>
        <dbReference type="SAM" id="MobiDB-lite"/>
    </source>
</evidence>
<feature type="transmembrane region" description="Helical" evidence="14">
    <location>
        <begin position="53"/>
        <end position="75"/>
    </location>
</feature>
<dbReference type="RefSeq" id="WP_343888933.1">
    <property type="nucleotide sequence ID" value="NZ_BAAAEH010000014.1"/>
</dbReference>
<dbReference type="PANTHER" id="PTHR30529:SF1">
    <property type="entry name" value="CYTOCHROME B561 HOMOLOG 2"/>
    <property type="match status" value="1"/>
</dbReference>
<dbReference type="InterPro" id="IPR016174">
    <property type="entry name" value="Di-haem_cyt_TM"/>
</dbReference>